<accession>A0A059CFB3</accession>
<keyword evidence="1" id="KW-0040">ANK repeat</keyword>
<reference evidence="2" key="1">
    <citation type="submission" date="2013-07" db="EMBL/GenBank/DDBJ databases">
        <title>The genome of Eucalyptus grandis.</title>
        <authorList>
            <person name="Schmutz J."/>
            <person name="Hayes R."/>
            <person name="Myburg A."/>
            <person name="Tuskan G."/>
            <person name="Grattapaglia D."/>
            <person name="Rokhsar D.S."/>
        </authorList>
    </citation>
    <scope>NUCLEOTIDE SEQUENCE</scope>
    <source>
        <tissue evidence="2">Leaf extractions</tissue>
    </source>
</reference>
<dbReference type="Gene3D" id="1.25.40.20">
    <property type="entry name" value="Ankyrin repeat-containing domain"/>
    <property type="match status" value="1"/>
</dbReference>
<dbReference type="InterPro" id="IPR036770">
    <property type="entry name" value="Ankyrin_rpt-contain_sf"/>
</dbReference>
<protein>
    <submittedName>
        <fullName evidence="2">Uncharacterized protein</fullName>
    </submittedName>
</protein>
<sequence length="164" mass="18716">MDPWLFEASHTGDVDQLCSLVRENDLILDVASLVNGYDHVNFVTEILKLKMELADELNQDGFSPLHIAAARGDVDIVRQLLKMKVGHRLCLVRGREERIPLHYSVIKGRSEVLKELFSACPDSIKEVTARRESALHLAVKNSRFEAFKLLMQQLKRSNKEHILN</sequence>
<dbReference type="OrthoDB" id="674805at2759"/>
<dbReference type="InParanoid" id="A0A059CFB3"/>
<feature type="repeat" description="ANK" evidence="1">
    <location>
        <begin position="60"/>
        <end position="82"/>
    </location>
</feature>
<organism evidence="2">
    <name type="scientific">Eucalyptus grandis</name>
    <name type="common">Flooded gum</name>
    <dbReference type="NCBI Taxonomy" id="71139"/>
    <lineage>
        <taxon>Eukaryota</taxon>
        <taxon>Viridiplantae</taxon>
        <taxon>Streptophyta</taxon>
        <taxon>Embryophyta</taxon>
        <taxon>Tracheophyta</taxon>
        <taxon>Spermatophyta</taxon>
        <taxon>Magnoliopsida</taxon>
        <taxon>eudicotyledons</taxon>
        <taxon>Gunneridae</taxon>
        <taxon>Pentapetalae</taxon>
        <taxon>rosids</taxon>
        <taxon>malvids</taxon>
        <taxon>Myrtales</taxon>
        <taxon>Myrtaceae</taxon>
        <taxon>Myrtoideae</taxon>
        <taxon>Eucalypteae</taxon>
        <taxon>Eucalyptus</taxon>
    </lineage>
</organism>
<dbReference type="SUPFAM" id="SSF48403">
    <property type="entry name" value="Ankyrin repeat"/>
    <property type="match status" value="1"/>
</dbReference>
<dbReference type="eggNOG" id="KOG0504">
    <property type="taxonomic scope" value="Eukaryota"/>
</dbReference>
<dbReference type="SMART" id="SM00248">
    <property type="entry name" value="ANK"/>
    <property type="match status" value="3"/>
</dbReference>
<proteinExistence type="predicted"/>
<evidence type="ECO:0000256" key="1">
    <source>
        <dbReference type="PROSITE-ProRule" id="PRU00023"/>
    </source>
</evidence>
<dbReference type="Pfam" id="PF12796">
    <property type="entry name" value="Ank_2"/>
    <property type="match status" value="1"/>
</dbReference>
<dbReference type="Gramene" id="KCW76856">
    <property type="protein sequence ID" value="KCW76856"/>
    <property type="gene ID" value="EUGRSUZ_D01210"/>
</dbReference>
<evidence type="ECO:0000313" key="2">
    <source>
        <dbReference type="EMBL" id="KCW76856.1"/>
    </source>
</evidence>
<dbReference type="PROSITE" id="PS50297">
    <property type="entry name" value="ANK_REP_REGION"/>
    <property type="match status" value="1"/>
</dbReference>
<dbReference type="EMBL" id="KK198756">
    <property type="protein sequence ID" value="KCW76856.1"/>
    <property type="molecule type" value="Genomic_DNA"/>
</dbReference>
<dbReference type="InterPro" id="IPR002110">
    <property type="entry name" value="Ankyrin_rpt"/>
</dbReference>
<gene>
    <name evidence="2" type="ORF">EUGRSUZ_D01210</name>
</gene>
<dbReference type="STRING" id="71139.A0A059CFB3"/>
<dbReference type="PANTHER" id="PTHR24128">
    <property type="entry name" value="HOMEOBOX PROTEIN WARIAI"/>
    <property type="match status" value="1"/>
</dbReference>
<dbReference type="OMA" id="CRIEGRN"/>
<name>A0A059CFB3_EUCGR</name>
<dbReference type="AlphaFoldDB" id="A0A059CFB3"/>
<dbReference type="PROSITE" id="PS50088">
    <property type="entry name" value="ANK_REPEAT"/>
    <property type="match status" value="1"/>
</dbReference>
<dbReference type="PANTHER" id="PTHR24128:SF61">
    <property type="entry name" value="ANKYRIN REPEAT-CONTAINING PROTEIN BDA1-LIKE"/>
    <property type="match status" value="1"/>
</dbReference>